<dbReference type="Proteomes" id="UP000242414">
    <property type="component" value="Unassembled WGS sequence"/>
</dbReference>
<organism evidence="1">
    <name type="scientific">Rhizopus microsporus var. microsporus</name>
    <dbReference type="NCBI Taxonomy" id="86635"/>
    <lineage>
        <taxon>Eukaryota</taxon>
        <taxon>Fungi</taxon>
        <taxon>Fungi incertae sedis</taxon>
        <taxon>Mucoromycota</taxon>
        <taxon>Mucoromycotina</taxon>
        <taxon>Mucoromycetes</taxon>
        <taxon>Mucorales</taxon>
        <taxon>Mucorineae</taxon>
        <taxon>Rhizopodaceae</taxon>
        <taxon>Rhizopus</taxon>
    </lineage>
</organism>
<proteinExistence type="predicted"/>
<protein>
    <submittedName>
        <fullName evidence="1">Uncharacterized protein</fullName>
    </submittedName>
</protein>
<accession>A0A1X0RBK4</accession>
<reference evidence="1" key="1">
    <citation type="journal article" date="2016" name="Proc. Natl. Acad. Sci. U.S.A.">
        <title>Lipid metabolic changes in an early divergent fungus govern the establishment of a mutualistic symbiosis with endobacteria.</title>
        <authorList>
            <person name="Lastovetsky O.A."/>
            <person name="Gaspar M.L."/>
            <person name="Mondo S.J."/>
            <person name="LaButti K.M."/>
            <person name="Sandor L."/>
            <person name="Grigoriev I.V."/>
            <person name="Henry S.A."/>
            <person name="Pawlowska T.E."/>
        </authorList>
    </citation>
    <scope>NUCLEOTIDE SEQUENCE [LARGE SCALE GENOMIC DNA]</scope>
    <source>
        <strain evidence="1">ATCC 52814</strain>
    </source>
</reference>
<name>A0A1X0RBK4_RHIZD</name>
<evidence type="ECO:0000313" key="1">
    <source>
        <dbReference type="EMBL" id="ORE09429.1"/>
    </source>
</evidence>
<dbReference type="EMBL" id="KV921876">
    <property type="protein sequence ID" value="ORE09429.1"/>
    <property type="molecule type" value="Genomic_DNA"/>
</dbReference>
<sequence>MSSHFYYDGQGKIVDEQGNDAMGWENNVRLQIQLSCRERIKFFNAINSGRLAGSIAGRTVQKWTKRLKEEKDWNIFRKADKLGE</sequence>
<gene>
    <name evidence="1" type="ORF">BCV72DRAFT_302843</name>
</gene>
<dbReference type="VEuPathDB" id="FungiDB:BCV72DRAFT_302843"/>
<dbReference type="AlphaFoldDB" id="A0A1X0RBK4"/>